<comment type="caution">
    <text evidence="2">The sequence shown here is derived from an EMBL/GenBank/DDBJ whole genome shotgun (WGS) entry which is preliminary data.</text>
</comment>
<evidence type="ECO:0000313" key="2">
    <source>
        <dbReference type="EMBL" id="KAG6488297.1"/>
    </source>
</evidence>
<keyword evidence="1" id="KW-0812">Transmembrane</keyword>
<sequence>MENKDSTSTVDIDAEWASELKNKSSYETERQVRDQNSTIFKVSEFLRSVQPKAYEPMIVSLGPYHCHQPHLQDTNQLKWLLLNKLLEKGSEKSLKNYLILIKKEETKARTTYFQPPADMCEKKFIEMMLLDCVFVIMILWFWKEDGSGLKAIEKPIFMSGQGSWRIVARDMLLLENQLPFFLLEALFDKAFPNMRGSLKEWVVQFFSGFVINNEISRVPNDATRVHHILHLFYLCIVPLNTSISINAPPDHHRQSTWRTLGWLPSATRLKETGIGFRKKRKPTNFLDISFKGGVLEIPQIEVDEDTNILLRNLIALEQCRINGNTAAGDDDPITAYALFMSCIIDTAADVEILQLKGIIVSRLGNNEQVAQFFNRLCKEVVVDYDRCDISRVFKEVNEHRNSAWNALRADLNRTYFGDPRSSLSFMTTFWSLYIAVIQLVLAFQNSRRRG</sequence>
<feature type="transmembrane region" description="Helical" evidence="1">
    <location>
        <begin position="423"/>
        <end position="443"/>
    </location>
</feature>
<dbReference type="OrthoDB" id="785554at2759"/>
<dbReference type="EMBL" id="JACMSC010000015">
    <property type="protein sequence ID" value="KAG6488297.1"/>
    <property type="molecule type" value="Genomic_DNA"/>
</dbReference>
<dbReference type="PANTHER" id="PTHR31170:SF25">
    <property type="entry name" value="BNAA09G04570D PROTEIN"/>
    <property type="match status" value="1"/>
</dbReference>
<protein>
    <submittedName>
        <fullName evidence="2">Uncharacterized protein</fullName>
    </submittedName>
</protein>
<organism evidence="2 3">
    <name type="scientific">Zingiber officinale</name>
    <name type="common">Ginger</name>
    <name type="synonym">Amomum zingiber</name>
    <dbReference type="NCBI Taxonomy" id="94328"/>
    <lineage>
        <taxon>Eukaryota</taxon>
        <taxon>Viridiplantae</taxon>
        <taxon>Streptophyta</taxon>
        <taxon>Embryophyta</taxon>
        <taxon>Tracheophyta</taxon>
        <taxon>Spermatophyta</taxon>
        <taxon>Magnoliopsida</taxon>
        <taxon>Liliopsida</taxon>
        <taxon>Zingiberales</taxon>
        <taxon>Zingiberaceae</taxon>
        <taxon>Zingiber</taxon>
    </lineage>
</organism>
<proteinExistence type="predicted"/>
<keyword evidence="3" id="KW-1185">Reference proteome</keyword>
<dbReference type="PANTHER" id="PTHR31170">
    <property type="entry name" value="BNAC04G53230D PROTEIN"/>
    <property type="match status" value="1"/>
</dbReference>
<dbReference type="AlphaFoldDB" id="A0A8J5KFS6"/>
<dbReference type="InterPro" id="IPR004158">
    <property type="entry name" value="DUF247_pln"/>
</dbReference>
<evidence type="ECO:0000256" key="1">
    <source>
        <dbReference type="SAM" id="Phobius"/>
    </source>
</evidence>
<name>A0A8J5KFS6_ZINOF</name>
<dbReference type="Pfam" id="PF03140">
    <property type="entry name" value="DUF247"/>
    <property type="match status" value="1"/>
</dbReference>
<dbReference type="Proteomes" id="UP000734854">
    <property type="component" value="Unassembled WGS sequence"/>
</dbReference>
<reference evidence="2 3" key="1">
    <citation type="submission" date="2020-08" db="EMBL/GenBank/DDBJ databases">
        <title>Plant Genome Project.</title>
        <authorList>
            <person name="Zhang R.-G."/>
        </authorList>
    </citation>
    <scope>NUCLEOTIDE SEQUENCE [LARGE SCALE GENOMIC DNA]</scope>
    <source>
        <tissue evidence="2">Rhizome</tissue>
    </source>
</reference>
<keyword evidence="1" id="KW-1133">Transmembrane helix</keyword>
<gene>
    <name evidence="2" type="ORF">ZIOFF_057057</name>
</gene>
<evidence type="ECO:0000313" key="3">
    <source>
        <dbReference type="Proteomes" id="UP000734854"/>
    </source>
</evidence>
<keyword evidence="1" id="KW-0472">Membrane</keyword>
<accession>A0A8J5KFS6</accession>